<dbReference type="GO" id="GO:0016740">
    <property type="term" value="F:transferase activity"/>
    <property type="evidence" value="ECO:0007669"/>
    <property type="project" value="UniProtKB-KW"/>
</dbReference>
<keyword evidence="3" id="KW-1185">Reference proteome</keyword>
<dbReference type="InterPro" id="IPR000182">
    <property type="entry name" value="GNAT_dom"/>
</dbReference>
<dbReference type="EC" id="2.-.-.-" evidence="2"/>
<dbReference type="PANTHER" id="PTHR43415:SF3">
    <property type="entry name" value="GNAT-FAMILY ACETYLTRANSFERASE"/>
    <property type="match status" value="1"/>
</dbReference>
<evidence type="ECO:0000313" key="2">
    <source>
        <dbReference type="EMBL" id="MDO7883552.1"/>
    </source>
</evidence>
<dbReference type="SUPFAM" id="SSF55729">
    <property type="entry name" value="Acyl-CoA N-acyltransferases (Nat)"/>
    <property type="match status" value="1"/>
</dbReference>
<organism evidence="2 3">
    <name type="scientific">Antiquaquibacter soli</name>
    <dbReference type="NCBI Taxonomy" id="3064523"/>
    <lineage>
        <taxon>Bacteria</taxon>
        <taxon>Bacillati</taxon>
        <taxon>Actinomycetota</taxon>
        <taxon>Actinomycetes</taxon>
        <taxon>Micrococcales</taxon>
        <taxon>Microbacteriaceae</taxon>
        <taxon>Antiquaquibacter</taxon>
    </lineage>
</organism>
<dbReference type="RefSeq" id="WP_305003977.1">
    <property type="nucleotide sequence ID" value="NZ_JAUQUB010000006.1"/>
</dbReference>
<protein>
    <submittedName>
        <fullName evidence="2">GNAT family protein</fullName>
        <ecNumber evidence="2">2.-.-.-</ecNumber>
    </submittedName>
</protein>
<evidence type="ECO:0000313" key="3">
    <source>
        <dbReference type="Proteomes" id="UP001241072"/>
    </source>
</evidence>
<gene>
    <name evidence="2" type="ORF">Q5716_15065</name>
</gene>
<proteinExistence type="predicted"/>
<keyword evidence="2" id="KW-0808">Transferase</keyword>
<reference evidence="2 3" key="1">
    <citation type="submission" date="2023-07" db="EMBL/GenBank/DDBJ databases">
        <title>Protaetiibacter sp. nov WY-16 isolated from soil.</title>
        <authorList>
            <person name="Liu B."/>
            <person name="Wan Y."/>
        </authorList>
    </citation>
    <scope>NUCLEOTIDE SEQUENCE [LARGE SCALE GENOMIC DNA]</scope>
    <source>
        <strain evidence="2 3">WY-16</strain>
    </source>
</reference>
<sequence>MIAPDYFREQVTLTTPNLRLEPLGPQHFDGSWAALHDPETRRLTGTHATFTEEQVRSWLASRADAHDRADWAIIRLSDDAYVGEVVLSDLDPHTESMSFRISLGGASVFGKGYGSEATKAVVDYGLQVVGLHRISLEVVDYNTRAQRVYEKVGFHTEGLLREAWFWDGEWSDVVVMAVVAGH</sequence>
<dbReference type="PROSITE" id="PS51186">
    <property type="entry name" value="GNAT"/>
    <property type="match status" value="1"/>
</dbReference>
<dbReference type="InterPro" id="IPR016181">
    <property type="entry name" value="Acyl_CoA_acyltransferase"/>
</dbReference>
<comment type="caution">
    <text evidence="2">The sequence shown here is derived from an EMBL/GenBank/DDBJ whole genome shotgun (WGS) entry which is preliminary data.</text>
</comment>
<accession>A0ABT9BT15</accession>
<name>A0ABT9BT15_9MICO</name>
<dbReference type="PANTHER" id="PTHR43415">
    <property type="entry name" value="SPERMIDINE N(1)-ACETYLTRANSFERASE"/>
    <property type="match status" value="1"/>
</dbReference>
<dbReference type="EMBL" id="JAUQUB010000006">
    <property type="protein sequence ID" value="MDO7883552.1"/>
    <property type="molecule type" value="Genomic_DNA"/>
</dbReference>
<evidence type="ECO:0000259" key="1">
    <source>
        <dbReference type="PROSITE" id="PS51186"/>
    </source>
</evidence>
<dbReference type="Gene3D" id="3.40.630.30">
    <property type="match status" value="1"/>
</dbReference>
<dbReference type="Pfam" id="PF13302">
    <property type="entry name" value="Acetyltransf_3"/>
    <property type="match status" value="1"/>
</dbReference>
<dbReference type="Proteomes" id="UP001241072">
    <property type="component" value="Unassembled WGS sequence"/>
</dbReference>
<feature type="domain" description="N-acetyltransferase" evidence="1">
    <location>
        <begin position="18"/>
        <end position="181"/>
    </location>
</feature>